<feature type="domain" description="HTH gntR-type" evidence="4">
    <location>
        <begin position="8"/>
        <end position="75"/>
    </location>
</feature>
<dbReference type="PANTHER" id="PTHR43537">
    <property type="entry name" value="TRANSCRIPTIONAL REGULATOR, GNTR FAMILY"/>
    <property type="match status" value="1"/>
</dbReference>
<dbReference type="SUPFAM" id="SSF46785">
    <property type="entry name" value="Winged helix' DNA-binding domain"/>
    <property type="match status" value="1"/>
</dbReference>
<accession>Q1QW10</accession>
<dbReference type="InterPro" id="IPR008920">
    <property type="entry name" value="TF_FadR/GntR_C"/>
</dbReference>
<evidence type="ECO:0000313" key="5">
    <source>
        <dbReference type="EMBL" id="ABE59348.1"/>
    </source>
</evidence>
<name>Q1QW10_CHRI1</name>
<dbReference type="OrthoDB" id="9799812at2"/>
<dbReference type="NCBIfam" id="NF008576">
    <property type="entry name" value="PRK11534.1"/>
    <property type="match status" value="1"/>
</dbReference>
<gene>
    <name evidence="5" type="ordered locus">Csal_1997</name>
</gene>
<dbReference type="Gene3D" id="1.10.10.10">
    <property type="entry name" value="Winged helix-like DNA-binding domain superfamily/Winged helix DNA-binding domain"/>
    <property type="match status" value="1"/>
</dbReference>
<dbReference type="InterPro" id="IPR036388">
    <property type="entry name" value="WH-like_DNA-bd_sf"/>
</dbReference>
<dbReference type="SMART" id="SM00895">
    <property type="entry name" value="FCD"/>
    <property type="match status" value="1"/>
</dbReference>
<keyword evidence="2" id="KW-0238">DNA-binding</keyword>
<keyword evidence="6" id="KW-1185">Reference proteome</keyword>
<dbReference type="RefSeq" id="WP_011507294.1">
    <property type="nucleotide sequence ID" value="NC_007963.1"/>
</dbReference>
<evidence type="ECO:0000259" key="4">
    <source>
        <dbReference type="PROSITE" id="PS50949"/>
    </source>
</evidence>
<dbReference type="EMBL" id="CP000285">
    <property type="protein sequence ID" value="ABE59348.1"/>
    <property type="molecule type" value="Genomic_DNA"/>
</dbReference>
<sequence>MTSASPRPNLAITAYRQLKRDIIRGVYAPGEKLRMSHLKERYALGVGPMREALSQLVGERLVTAVSQRGYRVAEMSIEELESLYDARAELEGLVLELAIARGGDDWEAGIVAKAHALAKVAEVHSAEDMLDVWDTRHQAFHSAIAAGCDSPHLLQARTWLFDQAERYRHLWLCQTVFSAEALDAKRREHAALTDAILARDTPTARAMMREHLMSPVPIIKEVMQQR</sequence>
<dbReference type="Pfam" id="PF07729">
    <property type="entry name" value="FCD"/>
    <property type="match status" value="1"/>
</dbReference>
<dbReference type="PROSITE" id="PS50949">
    <property type="entry name" value="HTH_GNTR"/>
    <property type="match status" value="1"/>
</dbReference>
<dbReference type="GeneID" id="95334712"/>
<reference evidence="5 6" key="1">
    <citation type="journal article" date="2011" name="Stand. Genomic Sci.">
        <title>Complete genome sequence of the halophilic and highly halotolerant Chromohalobacter salexigens type strain (1H11(T)).</title>
        <authorList>
            <person name="Copeland A."/>
            <person name="O'Connor K."/>
            <person name="Lucas S."/>
            <person name="Lapidus A."/>
            <person name="Berry K.W."/>
            <person name="Detter J.C."/>
            <person name="Del Rio T.G."/>
            <person name="Hammon N."/>
            <person name="Dalin E."/>
            <person name="Tice H."/>
            <person name="Pitluck S."/>
            <person name="Bruce D."/>
            <person name="Goodwin L."/>
            <person name="Han C."/>
            <person name="Tapia R."/>
            <person name="Saunders E."/>
            <person name="Schmutz J."/>
            <person name="Brettin T."/>
            <person name="Larimer F."/>
            <person name="Land M."/>
            <person name="Hauser L."/>
            <person name="Vargas C."/>
            <person name="Nieto J.J."/>
            <person name="Kyrpides N.C."/>
            <person name="Ivanova N."/>
            <person name="Goker M."/>
            <person name="Klenk H.P."/>
            <person name="Csonka L.N."/>
            <person name="Woyke T."/>
        </authorList>
    </citation>
    <scope>NUCLEOTIDE SEQUENCE [LARGE SCALE GENOMIC DNA]</scope>
    <source>
        <strain evidence="6">ATCC BAA-138 / DSM 3043 / CIP 106854 / NCIMB 13768 / 1H11</strain>
    </source>
</reference>
<protein>
    <submittedName>
        <fullName evidence="5">Transcriptional regulator, GntR family</fullName>
    </submittedName>
</protein>
<dbReference type="GO" id="GO:0003677">
    <property type="term" value="F:DNA binding"/>
    <property type="evidence" value="ECO:0007669"/>
    <property type="project" value="UniProtKB-KW"/>
</dbReference>
<organism evidence="5 6">
    <name type="scientific">Chromohalobacter israelensis (strain ATCC BAA-138 / DSM 3043 / CIP 106854 / NCIMB 13768 / 1H11)</name>
    <name type="common">Chromohalobacter salexigens</name>
    <dbReference type="NCBI Taxonomy" id="290398"/>
    <lineage>
        <taxon>Bacteria</taxon>
        <taxon>Pseudomonadati</taxon>
        <taxon>Pseudomonadota</taxon>
        <taxon>Gammaproteobacteria</taxon>
        <taxon>Oceanospirillales</taxon>
        <taxon>Halomonadaceae</taxon>
        <taxon>Chromohalobacter</taxon>
    </lineage>
</organism>
<dbReference type="GO" id="GO:0003700">
    <property type="term" value="F:DNA-binding transcription factor activity"/>
    <property type="evidence" value="ECO:0007669"/>
    <property type="project" value="InterPro"/>
</dbReference>
<evidence type="ECO:0000256" key="1">
    <source>
        <dbReference type="ARBA" id="ARBA00023015"/>
    </source>
</evidence>
<dbReference type="SUPFAM" id="SSF48008">
    <property type="entry name" value="GntR ligand-binding domain-like"/>
    <property type="match status" value="1"/>
</dbReference>
<evidence type="ECO:0000256" key="2">
    <source>
        <dbReference type="ARBA" id="ARBA00023125"/>
    </source>
</evidence>
<dbReference type="InterPro" id="IPR000524">
    <property type="entry name" value="Tscrpt_reg_HTH_GntR"/>
</dbReference>
<dbReference type="Proteomes" id="UP000000239">
    <property type="component" value="Chromosome"/>
</dbReference>
<dbReference type="SMART" id="SM00345">
    <property type="entry name" value="HTH_GNTR"/>
    <property type="match status" value="1"/>
</dbReference>
<dbReference type="KEGG" id="csa:Csal_1997"/>
<keyword evidence="3" id="KW-0804">Transcription</keyword>
<dbReference type="Pfam" id="PF00392">
    <property type="entry name" value="GntR"/>
    <property type="match status" value="1"/>
</dbReference>
<dbReference type="PANTHER" id="PTHR43537:SF20">
    <property type="entry name" value="HTH-TYPE TRANSCRIPTIONAL REPRESSOR GLAR"/>
    <property type="match status" value="1"/>
</dbReference>
<dbReference type="eggNOG" id="COG1802">
    <property type="taxonomic scope" value="Bacteria"/>
</dbReference>
<evidence type="ECO:0000313" key="6">
    <source>
        <dbReference type="Proteomes" id="UP000000239"/>
    </source>
</evidence>
<dbReference type="InterPro" id="IPR036390">
    <property type="entry name" value="WH_DNA-bd_sf"/>
</dbReference>
<proteinExistence type="predicted"/>
<dbReference type="AlphaFoldDB" id="Q1QW10"/>
<keyword evidence="1" id="KW-0805">Transcription regulation</keyword>
<dbReference type="STRING" id="290398.Csal_1997"/>
<dbReference type="Gene3D" id="1.20.120.530">
    <property type="entry name" value="GntR ligand-binding domain-like"/>
    <property type="match status" value="1"/>
</dbReference>
<dbReference type="InterPro" id="IPR011711">
    <property type="entry name" value="GntR_C"/>
</dbReference>
<evidence type="ECO:0000256" key="3">
    <source>
        <dbReference type="ARBA" id="ARBA00023163"/>
    </source>
</evidence>
<dbReference type="HOGENOM" id="CLU_017584_5_3_6"/>